<evidence type="ECO:0000256" key="1">
    <source>
        <dbReference type="SAM" id="MobiDB-lite"/>
    </source>
</evidence>
<evidence type="ECO:0008006" key="6">
    <source>
        <dbReference type="Google" id="ProtNLM"/>
    </source>
</evidence>
<evidence type="ECO:0000259" key="4">
    <source>
        <dbReference type="Pfam" id="PF20990"/>
    </source>
</evidence>
<gene>
    <name evidence="5" type="ORF">MNBD_ALPHA12-2045</name>
</gene>
<keyword evidence="2" id="KW-0472">Membrane</keyword>
<feature type="transmembrane region" description="Helical" evidence="2">
    <location>
        <begin position="479"/>
        <end position="496"/>
    </location>
</feature>
<dbReference type="InterPro" id="IPR048389">
    <property type="entry name" value="YciQ-like_C"/>
</dbReference>
<feature type="transmembrane region" description="Helical" evidence="2">
    <location>
        <begin position="421"/>
        <end position="441"/>
    </location>
</feature>
<proteinExistence type="predicted"/>
<dbReference type="InterPro" id="IPR018702">
    <property type="entry name" value="DUF2207"/>
</dbReference>
<keyword evidence="2" id="KW-0812">Transmembrane</keyword>
<dbReference type="AlphaFoldDB" id="A0A3B0TXG3"/>
<reference evidence="5" key="1">
    <citation type="submission" date="2018-06" db="EMBL/GenBank/DDBJ databases">
        <authorList>
            <person name="Zhirakovskaya E."/>
        </authorList>
    </citation>
    <scope>NUCLEOTIDE SEQUENCE</scope>
</reference>
<feature type="compositionally biased region" description="Gly residues" evidence="1">
    <location>
        <begin position="615"/>
        <end position="635"/>
    </location>
</feature>
<evidence type="ECO:0000259" key="3">
    <source>
        <dbReference type="Pfam" id="PF09972"/>
    </source>
</evidence>
<keyword evidence="2" id="KW-1133">Transmembrane helix</keyword>
<accession>A0A3B0TXG3</accession>
<evidence type="ECO:0000313" key="5">
    <source>
        <dbReference type="EMBL" id="VAW16799.1"/>
    </source>
</evidence>
<feature type="transmembrane region" description="Helical" evidence="2">
    <location>
        <begin position="246"/>
        <end position="264"/>
    </location>
</feature>
<feature type="transmembrane region" description="Helical" evidence="2">
    <location>
        <begin position="393"/>
        <end position="415"/>
    </location>
</feature>
<feature type="domain" description="DUF2207" evidence="3">
    <location>
        <begin position="33"/>
        <end position="222"/>
    </location>
</feature>
<evidence type="ECO:0000256" key="2">
    <source>
        <dbReference type="SAM" id="Phobius"/>
    </source>
</evidence>
<organism evidence="5">
    <name type="scientific">hydrothermal vent metagenome</name>
    <dbReference type="NCBI Taxonomy" id="652676"/>
    <lineage>
        <taxon>unclassified sequences</taxon>
        <taxon>metagenomes</taxon>
        <taxon>ecological metagenomes</taxon>
    </lineage>
</organism>
<name>A0A3B0TXG3_9ZZZZ</name>
<dbReference type="EMBL" id="UOEO01000058">
    <property type="protein sequence ID" value="VAW16799.1"/>
    <property type="molecule type" value="Genomic_DNA"/>
</dbReference>
<protein>
    <recommendedName>
        <fullName evidence="6">DUF2207 domain-containing protein</fullName>
    </recommendedName>
</protein>
<feature type="region of interest" description="Disordered" evidence="1">
    <location>
        <begin position="606"/>
        <end position="635"/>
    </location>
</feature>
<dbReference type="Pfam" id="PF09972">
    <property type="entry name" value="DUF2207"/>
    <property type="match status" value="1"/>
</dbReference>
<feature type="domain" description="Predicted membrane protein YciQ-like C-terminal" evidence="4">
    <location>
        <begin position="280"/>
        <end position="558"/>
    </location>
</feature>
<dbReference type="Pfam" id="PF20990">
    <property type="entry name" value="DUF2207_C"/>
    <property type="match status" value="1"/>
</dbReference>
<feature type="transmembrane region" description="Helical" evidence="2">
    <location>
        <begin position="453"/>
        <end position="473"/>
    </location>
</feature>
<sequence length="635" mass="69201">MRMLNFKHWRRFVAVLLVIWLGAVLPAIAAETIFSMNSDINVLKDGSVSVTEKIVVSAEGKQIKRGIFRDIPTVLVNDDGSTMRSKLTIISVNKNGKPEPFFTKAIKNGTRIYIGDSNVYLKRGTYIYSIRYTMTRMARYFSGYDEIYWNATGNFWSFPIETAVARVTLPAGAKIREINVYTGPQGSNASDAKSAIISDNEARFQTTRILSPGEGMTIAVLFDKGVLAEPDGMQKTLYFLEDHSKSIVSLGAFFLVLAYYYFAWSKVGRDPKKGVIIPLFYPPKDFSPALTHYVHRMGWSKNAWLAFSAALVSLGVKGLVEISKDKKKTVLTATGNSVKNLPSGEAVINDYLVEEGEVKINRSSGPALDKTRLKFKKAIERENQRAYFVNNPLYVIAGFVISLFSILALIIFASLNPVTAVSIIALGVIAGFFASAVKNLLSGGGLGSPVSWLMLVIISVNVFGFLAATLTNLYFDPPVIAAFSIIITNVVFVRLMQAPTVMGRKIMDQIDGFKLYLETAEKDRLNFRKEPEFSVERFERFLPYAIALGVEKPWSERLEGELSRNTLADAQNGYHPRWYHGSDFTSSSISRGIAGISAGMSAAMMAAQPSSSSSSGGGGGGSSGGGGGGGGGGGW</sequence>